<dbReference type="Pfam" id="PF00041">
    <property type="entry name" value="fn3"/>
    <property type="match status" value="1"/>
</dbReference>
<evidence type="ECO:0000259" key="2">
    <source>
        <dbReference type="PROSITE" id="PS50853"/>
    </source>
</evidence>
<dbReference type="CDD" id="cd00063">
    <property type="entry name" value="FN3"/>
    <property type="match status" value="1"/>
</dbReference>
<reference evidence="3 4" key="1">
    <citation type="journal article" date="2016" name="Appl. Environ. Microbiol.">
        <title>Lack of Overt Genome Reduction in the Bryostatin-Producing Bryozoan Symbiont "Candidatus Endobugula sertula".</title>
        <authorList>
            <person name="Miller I.J."/>
            <person name="Vanee N."/>
            <person name="Fong S.S."/>
            <person name="Lim-Fong G.E."/>
            <person name="Kwan J.C."/>
        </authorList>
    </citation>
    <scope>NUCLEOTIDE SEQUENCE [LARGE SCALE GENOMIC DNA]</scope>
    <source>
        <strain evidence="3">AB1-4</strain>
    </source>
</reference>
<dbReference type="InterPro" id="IPR003961">
    <property type="entry name" value="FN3_dom"/>
</dbReference>
<comment type="caution">
    <text evidence="3">The sequence shown here is derived from an EMBL/GenBank/DDBJ whole genome shotgun (WGS) entry which is preliminary data.</text>
</comment>
<dbReference type="PROSITE" id="PS51257">
    <property type="entry name" value="PROKAR_LIPOPROTEIN"/>
    <property type="match status" value="1"/>
</dbReference>
<evidence type="ECO:0000313" key="3">
    <source>
        <dbReference type="EMBL" id="ODS22883.1"/>
    </source>
</evidence>
<accession>A0A1D2QMU2</accession>
<feature type="chain" id="PRO_5008906521" description="Fibronectin type-III domain-containing protein" evidence="1">
    <location>
        <begin position="20"/>
        <end position="236"/>
    </location>
</feature>
<gene>
    <name evidence="3" type="ORF">AB835_11840</name>
</gene>
<feature type="signal peptide" evidence="1">
    <location>
        <begin position="1"/>
        <end position="19"/>
    </location>
</feature>
<dbReference type="InterPro" id="IPR036116">
    <property type="entry name" value="FN3_sf"/>
</dbReference>
<name>A0A1D2QMU2_9GAMM</name>
<dbReference type="EMBL" id="MDLC01000048">
    <property type="protein sequence ID" value="ODS22883.1"/>
    <property type="molecule type" value="Genomic_DNA"/>
</dbReference>
<sequence>MEMNKLSVGIVLLSALLLASCGGSGGSSSPSDTGGSDNTEDTIVVPTGVLHVPVITSASSSSTSEISVDWKPSQFSEILESGITYSAHAKEGATDFTPDATTENVASITSTGVTLKGLKKDTEYSIKIIASNSNEQSISDAFTAKTSDIDAAVKNGVRILYQSNIKTNVYDSFLEDYIDLDPADDIRIGDILYDDENGFIIKITSIGSGNKAEFRQASLRDMYDRISVDTTIDLSK</sequence>
<evidence type="ECO:0000256" key="1">
    <source>
        <dbReference type="SAM" id="SignalP"/>
    </source>
</evidence>
<dbReference type="PROSITE" id="PS50853">
    <property type="entry name" value="FN3"/>
    <property type="match status" value="1"/>
</dbReference>
<proteinExistence type="predicted"/>
<dbReference type="Proteomes" id="UP000242502">
    <property type="component" value="Unassembled WGS sequence"/>
</dbReference>
<dbReference type="AlphaFoldDB" id="A0A1D2QMU2"/>
<dbReference type="Gene3D" id="2.60.40.10">
    <property type="entry name" value="Immunoglobulins"/>
    <property type="match status" value="1"/>
</dbReference>
<evidence type="ECO:0000313" key="4">
    <source>
        <dbReference type="Proteomes" id="UP000242502"/>
    </source>
</evidence>
<dbReference type="SUPFAM" id="SSF49265">
    <property type="entry name" value="Fibronectin type III"/>
    <property type="match status" value="1"/>
</dbReference>
<organism evidence="3 4">
    <name type="scientific">Candidatus Endobugula sertula</name>
    <name type="common">Bugula neritina bacterial symbiont</name>
    <dbReference type="NCBI Taxonomy" id="62101"/>
    <lineage>
        <taxon>Bacteria</taxon>
        <taxon>Pseudomonadati</taxon>
        <taxon>Pseudomonadota</taxon>
        <taxon>Gammaproteobacteria</taxon>
        <taxon>Cellvibrionales</taxon>
        <taxon>Cellvibrionaceae</taxon>
        <taxon>Candidatus Endobugula</taxon>
    </lineage>
</organism>
<feature type="domain" description="Fibronectin type-III" evidence="2">
    <location>
        <begin position="52"/>
        <end position="149"/>
    </location>
</feature>
<protein>
    <recommendedName>
        <fullName evidence="2">Fibronectin type-III domain-containing protein</fullName>
    </recommendedName>
</protein>
<dbReference type="SMART" id="SM00060">
    <property type="entry name" value="FN3"/>
    <property type="match status" value="1"/>
</dbReference>
<dbReference type="InterPro" id="IPR013783">
    <property type="entry name" value="Ig-like_fold"/>
</dbReference>
<dbReference type="STRING" id="62101.AB835_11840"/>
<keyword evidence="1" id="KW-0732">Signal</keyword>